<evidence type="ECO:0000313" key="3">
    <source>
        <dbReference type="EMBL" id="TDW19539.1"/>
    </source>
</evidence>
<reference evidence="3 4" key="1">
    <citation type="submission" date="2019-03" db="EMBL/GenBank/DDBJ databases">
        <title>Genomic Encyclopedia of Type Strains, Phase III (KMG-III): the genomes of soil and plant-associated and newly described type strains.</title>
        <authorList>
            <person name="Whitman W."/>
        </authorList>
    </citation>
    <scope>NUCLEOTIDE SEQUENCE [LARGE SCALE GENOMIC DNA]</scope>
    <source>
        <strain evidence="3 4">VKM Ac-2570</strain>
    </source>
</reference>
<feature type="compositionally biased region" description="Polar residues" evidence="1">
    <location>
        <begin position="318"/>
        <end position="333"/>
    </location>
</feature>
<protein>
    <submittedName>
        <fullName evidence="3">HNH endonuclease</fullName>
    </submittedName>
</protein>
<comment type="caution">
    <text evidence="3">The sequence shown here is derived from an EMBL/GenBank/DDBJ whole genome shotgun (WGS) entry which is preliminary data.</text>
</comment>
<organism evidence="3 4">
    <name type="scientific">Kribbella kalugense</name>
    <dbReference type="NCBI Taxonomy" id="2512221"/>
    <lineage>
        <taxon>Bacteria</taxon>
        <taxon>Bacillati</taxon>
        <taxon>Actinomycetota</taxon>
        <taxon>Actinomycetes</taxon>
        <taxon>Propionibacteriales</taxon>
        <taxon>Kribbellaceae</taxon>
        <taxon>Kribbella</taxon>
    </lineage>
</organism>
<dbReference type="CDD" id="cd00085">
    <property type="entry name" value="HNHc"/>
    <property type="match status" value="1"/>
</dbReference>
<dbReference type="AlphaFoldDB" id="A0A4R7ZNU0"/>
<evidence type="ECO:0000259" key="2">
    <source>
        <dbReference type="SMART" id="SM00507"/>
    </source>
</evidence>
<keyword evidence="3" id="KW-0378">Hydrolase</keyword>
<dbReference type="EMBL" id="SODF01000002">
    <property type="protein sequence ID" value="TDW19539.1"/>
    <property type="molecule type" value="Genomic_DNA"/>
</dbReference>
<dbReference type="GO" id="GO:0004519">
    <property type="term" value="F:endonuclease activity"/>
    <property type="evidence" value="ECO:0007669"/>
    <property type="project" value="UniProtKB-KW"/>
</dbReference>
<keyword evidence="3" id="KW-0255">Endonuclease</keyword>
<keyword evidence="3" id="KW-0540">Nuclease</keyword>
<sequence>MSECPIDQPAAQARLSVVPRARDDDGRWDAAFLALVDRTRADERLADRHGLLGRYVEADDPDRGAGLFEAVAFQDTAELNDSGWLDRQESIGRLKSRLAAWEAEATAEYEASLRGASADLGHRYPEPGDRAAAPGERRWVAGDLRSPADELALVWQMNKGAATARIHTFCELVHNFPATLAALEEGDLTERAAVTIVRELSVLDDPEALRSAETAVLEWARKHPLQKLKREAQREAARRSPEARSKSHARAMDERSVRIFTTSDGTAELIHTQDALDASAVMTSLTRAATYRRRHGDSRTMDQLRADIALARLLPRSKTGNQAADKPAQTQPTDLVGESKVGDDAADTVQEGVWDLPDESVIGAEASVVIHATGAEIRALLNGENCTGGEADHHGPIPQESLRKHLTRVLARNLLGDLGRPTRSRLDIRIADEPPVGNSDTYTPAAAVDRFVRVRDRTCQFPGCNRPAEFADLDHRVAFGDGGRTTTENLHCLCRHHHRLKHEGGWTVAPNPDGTTTWASPTGRCYRTPSPESHGPPGAG</sequence>
<accession>A0A4R7ZNU0</accession>
<evidence type="ECO:0000313" key="4">
    <source>
        <dbReference type="Proteomes" id="UP000295447"/>
    </source>
</evidence>
<dbReference type="InterPro" id="IPR003615">
    <property type="entry name" value="HNH_nuc"/>
</dbReference>
<keyword evidence="4" id="KW-1185">Reference proteome</keyword>
<dbReference type="Gene3D" id="1.10.30.50">
    <property type="match status" value="1"/>
</dbReference>
<feature type="region of interest" description="Disordered" evidence="1">
    <location>
        <begin position="228"/>
        <end position="257"/>
    </location>
</feature>
<dbReference type="Proteomes" id="UP000295447">
    <property type="component" value="Unassembled WGS sequence"/>
</dbReference>
<feature type="domain" description="HNH nuclease" evidence="2">
    <location>
        <begin position="447"/>
        <end position="499"/>
    </location>
</feature>
<dbReference type="SMART" id="SM00507">
    <property type="entry name" value="HNHc"/>
    <property type="match status" value="1"/>
</dbReference>
<feature type="region of interest" description="Disordered" evidence="1">
    <location>
        <begin position="315"/>
        <end position="340"/>
    </location>
</feature>
<gene>
    <name evidence="3" type="ORF">EV650_6149</name>
</gene>
<evidence type="ECO:0000256" key="1">
    <source>
        <dbReference type="SAM" id="MobiDB-lite"/>
    </source>
</evidence>
<feature type="region of interest" description="Disordered" evidence="1">
    <location>
        <begin position="506"/>
        <end position="540"/>
    </location>
</feature>
<name>A0A4R7ZNU0_9ACTN</name>
<proteinExistence type="predicted"/>